<dbReference type="Proteomes" id="UP000814140">
    <property type="component" value="Unassembled WGS sequence"/>
</dbReference>
<keyword evidence="2" id="KW-1185">Reference proteome</keyword>
<sequence>MPSYRPGSRCFLLNTGNRPLIALLFEGMSTEEPLGLVKREREKVNAGVGERIPMVATRRVQITLEANHVQTFKSNSGWSFHPRCDSCDKKLRPMACLTDLSCRHN</sequence>
<protein>
    <submittedName>
        <fullName evidence="1">Uncharacterized protein</fullName>
    </submittedName>
</protein>
<dbReference type="EMBL" id="MU277201">
    <property type="protein sequence ID" value="KAI0063841.1"/>
    <property type="molecule type" value="Genomic_DNA"/>
</dbReference>
<proteinExistence type="predicted"/>
<name>A0ACB8T6R3_9AGAM</name>
<gene>
    <name evidence="1" type="ORF">BV25DRAFT_366049</name>
</gene>
<evidence type="ECO:0000313" key="2">
    <source>
        <dbReference type="Proteomes" id="UP000814140"/>
    </source>
</evidence>
<evidence type="ECO:0000313" key="1">
    <source>
        <dbReference type="EMBL" id="KAI0063841.1"/>
    </source>
</evidence>
<accession>A0ACB8T6R3</accession>
<comment type="caution">
    <text evidence="1">The sequence shown here is derived from an EMBL/GenBank/DDBJ whole genome shotgun (WGS) entry which is preliminary data.</text>
</comment>
<organism evidence="1 2">
    <name type="scientific">Artomyces pyxidatus</name>
    <dbReference type="NCBI Taxonomy" id="48021"/>
    <lineage>
        <taxon>Eukaryota</taxon>
        <taxon>Fungi</taxon>
        <taxon>Dikarya</taxon>
        <taxon>Basidiomycota</taxon>
        <taxon>Agaricomycotina</taxon>
        <taxon>Agaricomycetes</taxon>
        <taxon>Russulales</taxon>
        <taxon>Auriscalpiaceae</taxon>
        <taxon>Artomyces</taxon>
    </lineage>
</organism>
<reference evidence="1" key="1">
    <citation type="submission" date="2021-03" db="EMBL/GenBank/DDBJ databases">
        <authorList>
            <consortium name="DOE Joint Genome Institute"/>
            <person name="Ahrendt S."/>
            <person name="Looney B.P."/>
            <person name="Miyauchi S."/>
            <person name="Morin E."/>
            <person name="Drula E."/>
            <person name="Courty P.E."/>
            <person name="Chicoki N."/>
            <person name="Fauchery L."/>
            <person name="Kohler A."/>
            <person name="Kuo A."/>
            <person name="Labutti K."/>
            <person name="Pangilinan J."/>
            <person name="Lipzen A."/>
            <person name="Riley R."/>
            <person name="Andreopoulos W."/>
            <person name="He G."/>
            <person name="Johnson J."/>
            <person name="Barry K.W."/>
            <person name="Grigoriev I.V."/>
            <person name="Nagy L."/>
            <person name="Hibbett D."/>
            <person name="Henrissat B."/>
            <person name="Matheny P.B."/>
            <person name="Labbe J."/>
            <person name="Martin F."/>
        </authorList>
    </citation>
    <scope>NUCLEOTIDE SEQUENCE</scope>
    <source>
        <strain evidence="1">HHB10654</strain>
    </source>
</reference>
<reference evidence="1" key="2">
    <citation type="journal article" date="2022" name="New Phytol.">
        <title>Evolutionary transition to the ectomycorrhizal habit in the genomes of a hyperdiverse lineage of mushroom-forming fungi.</title>
        <authorList>
            <person name="Looney B."/>
            <person name="Miyauchi S."/>
            <person name="Morin E."/>
            <person name="Drula E."/>
            <person name="Courty P.E."/>
            <person name="Kohler A."/>
            <person name="Kuo A."/>
            <person name="LaButti K."/>
            <person name="Pangilinan J."/>
            <person name="Lipzen A."/>
            <person name="Riley R."/>
            <person name="Andreopoulos W."/>
            <person name="He G."/>
            <person name="Johnson J."/>
            <person name="Nolan M."/>
            <person name="Tritt A."/>
            <person name="Barry K.W."/>
            <person name="Grigoriev I.V."/>
            <person name="Nagy L.G."/>
            <person name="Hibbett D."/>
            <person name="Henrissat B."/>
            <person name="Matheny P.B."/>
            <person name="Labbe J."/>
            <person name="Martin F.M."/>
        </authorList>
    </citation>
    <scope>NUCLEOTIDE SEQUENCE</scope>
    <source>
        <strain evidence="1">HHB10654</strain>
    </source>
</reference>